<dbReference type="InterPro" id="IPR015943">
    <property type="entry name" value="WD40/YVTN_repeat-like_dom_sf"/>
</dbReference>
<keyword evidence="1" id="KW-0808">Transferase</keyword>
<evidence type="ECO:0000313" key="7">
    <source>
        <dbReference type="EMBL" id="MFK4265694.1"/>
    </source>
</evidence>
<evidence type="ECO:0000256" key="3">
    <source>
        <dbReference type="ARBA" id="ARBA00022777"/>
    </source>
</evidence>
<dbReference type="Proteomes" id="UP001620295">
    <property type="component" value="Unassembled WGS sequence"/>
</dbReference>
<evidence type="ECO:0000256" key="1">
    <source>
        <dbReference type="ARBA" id="ARBA00022679"/>
    </source>
</evidence>
<dbReference type="RefSeq" id="WP_358644538.1">
    <property type="nucleotide sequence ID" value="NZ_JBFAEV010000031.1"/>
</dbReference>
<dbReference type="Pfam" id="PF13360">
    <property type="entry name" value="PQQ_2"/>
    <property type="match status" value="1"/>
</dbReference>
<feature type="domain" description="Protein kinase" evidence="6">
    <location>
        <begin position="1"/>
        <end position="251"/>
    </location>
</feature>
<dbReference type="EMBL" id="JBJDQH010000004">
    <property type="protein sequence ID" value="MFK4265694.1"/>
    <property type="molecule type" value="Genomic_DNA"/>
</dbReference>
<dbReference type="SUPFAM" id="SSF56112">
    <property type="entry name" value="Protein kinase-like (PK-like)"/>
    <property type="match status" value="1"/>
</dbReference>
<dbReference type="InterPro" id="IPR018391">
    <property type="entry name" value="PQQ_b-propeller_rpt"/>
</dbReference>
<dbReference type="Gene3D" id="2.40.128.630">
    <property type="match status" value="1"/>
</dbReference>
<dbReference type="InterPro" id="IPR011047">
    <property type="entry name" value="Quinoprotein_ADH-like_sf"/>
</dbReference>
<reference evidence="7 8" key="1">
    <citation type="submission" date="2024-11" db="EMBL/GenBank/DDBJ databases">
        <title>The Natural Products Discovery Center: Release of the First 8490 Sequenced Strains for Exploring Actinobacteria Biosynthetic Diversity.</title>
        <authorList>
            <person name="Kalkreuter E."/>
            <person name="Kautsar S.A."/>
            <person name="Yang D."/>
            <person name="Bader C.D."/>
            <person name="Teijaro C.N."/>
            <person name="Fluegel L."/>
            <person name="Davis C.M."/>
            <person name="Simpson J.R."/>
            <person name="Lauterbach L."/>
            <person name="Steele A.D."/>
            <person name="Gui C."/>
            <person name="Meng S."/>
            <person name="Li G."/>
            <person name="Viehrig K."/>
            <person name="Ye F."/>
            <person name="Su P."/>
            <person name="Kiefer A.F."/>
            <person name="Nichols A."/>
            <person name="Cepeda A.J."/>
            <person name="Yan W."/>
            <person name="Fan B."/>
            <person name="Jiang Y."/>
            <person name="Adhikari A."/>
            <person name="Zheng C.-J."/>
            <person name="Schuster L."/>
            <person name="Cowan T.M."/>
            <person name="Smanski M.J."/>
            <person name="Chevrette M.G."/>
            <person name="De Carvalho L.P.S."/>
            <person name="Shen B."/>
        </authorList>
    </citation>
    <scope>NUCLEOTIDE SEQUENCE [LARGE SCALE GENOMIC DNA]</scope>
    <source>
        <strain evidence="7 8">NPDC020863</strain>
    </source>
</reference>
<evidence type="ECO:0000256" key="4">
    <source>
        <dbReference type="ARBA" id="ARBA00022840"/>
    </source>
</evidence>
<accession>A0ABW8LIR8</accession>
<name>A0ABW8LIR8_9ACTN</name>
<dbReference type="SMART" id="SM00220">
    <property type="entry name" value="S_TKc"/>
    <property type="match status" value="1"/>
</dbReference>
<evidence type="ECO:0000313" key="8">
    <source>
        <dbReference type="Proteomes" id="UP001620295"/>
    </source>
</evidence>
<feature type="region of interest" description="Disordered" evidence="5">
    <location>
        <begin position="159"/>
        <end position="186"/>
    </location>
</feature>
<dbReference type="InterPro" id="IPR002372">
    <property type="entry name" value="PQQ_rpt_dom"/>
</dbReference>
<keyword evidence="4" id="KW-0067">ATP-binding</keyword>
<gene>
    <name evidence="7" type="ORF">ACI2L5_12225</name>
</gene>
<dbReference type="PANTHER" id="PTHR43289">
    <property type="entry name" value="MITOGEN-ACTIVATED PROTEIN KINASE KINASE KINASE 20-RELATED"/>
    <property type="match status" value="1"/>
</dbReference>
<comment type="caution">
    <text evidence="7">The sequence shown here is derived from an EMBL/GenBank/DDBJ whole genome shotgun (WGS) entry which is preliminary data.</text>
</comment>
<dbReference type="SMART" id="SM00564">
    <property type="entry name" value="PQQ"/>
    <property type="match status" value="6"/>
</dbReference>
<evidence type="ECO:0000259" key="6">
    <source>
        <dbReference type="PROSITE" id="PS50011"/>
    </source>
</evidence>
<dbReference type="PROSITE" id="PS50011">
    <property type="entry name" value="PROTEIN_KINASE_DOM"/>
    <property type="match status" value="1"/>
</dbReference>
<dbReference type="Gene3D" id="1.10.510.10">
    <property type="entry name" value="Transferase(Phosphotransferase) domain 1"/>
    <property type="match status" value="1"/>
</dbReference>
<keyword evidence="8" id="KW-1185">Reference proteome</keyword>
<proteinExistence type="predicted"/>
<evidence type="ECO:0000256" key="2">
    <source>
        <dbReference type="ARBA" id="ARBA00022741"/>
    </source>
</evidence>
<dbReference type="SUPFAM" id="SSF50998">
    <property type="entry name" value="Quinoprotein alcohol dehydrogenase-like"/>
    <property type="match status" value="2"/>
</dbReference>
<dbReference type="PANTHER" id="PTHR43289:SF34">
    <property type="entry name" value="SERINE_THREONINE-PROTEIN KINASE YBDM-RELATED"/>
    <property type="match status" value="1"/>
</dbReference>
<evidence type="ECO:0000256" key="5">
    <source>
        <dbReference type="SAM" id="MobiDB-lite"/>
    </source>
</evidence>
<dbReference type="InterPro" id="IPR011009">
    <property type="entry name" value="Kinase-like_dom_sf"/>
</dbReference>
<dbReference type="InterPro" id="IPR000719">
    <property type="entry name" value="Prot_kinase_dom"/>
</dbReference>
<protein>
    <submittedName>
        <fullName evidence="7">PQQ-binding-like beta-propeller repeat protein</fullName>
    </submittedName>
</protein>
<keyword evidence="3" id="KW-0418">Kinase</keyword>
<sequence>MEPRQRVGPYRVIASSDWDADHARYYRAVGLKAPYHAVVLAVPPAALAKDTAFRVRFRSEAENSRRLTGPAVPPVVDVAPDGPGHPWVATGYVPALPLPQALAATGGPLPEPTVRALGAALAEALASAHANGLVHAGISPATVLLAADGPRLLGYGAARAATSDRQPTGRAAVSVPPEQRTGGWPQPPGDVFALGTVLAYAATGHPQPAPEALPESLRRAIAAAYAPDPGLRPRAADLAAELAPPPAPGWLPSSVTAAIDRQEAVVRAAEAEAEAEAAVAEPPTAAPDSAAPATGRRTLLVGASAAVAGLALGGVAAFAASGDEDRARPRPRRTRFPGVAPKPLWRAELPARVGDRAKGSSPLIWQDRIVVHAAGRGVVGIDLRTGERLWTLDDHPVRGDMYDLGGGLVLIPGDTFKAVSARTGAVEWSAADYAPGRAYAFEAPLALSGDTFWFTASRTGRAAKDSRAAQDWGRVVAYDTKAREQRWALPFGTPGKGKALLQREFLLLSDADGGYTAVDRRRGRKLWTQKYRGVPDGKEPPVYTGTPEDLLVVTLAGDLRAFRMRGGEQAWTFGSKTGLFGRALRHGAHLYVTDSFARTYALDAADGGLKWKRDNGLSVTASLPYPVTSISGSGRTVLASTVVSVDAYAADDGTLLWRFTAVGAGEEKGFTGTVVGCGAGVALVRNERVLYALPVD</sequence>
<keyword evidence="2" id="KW-0547">Nucleotide-binding</keyword>
<dbReference type="Gene3D" id="2.130.10.10">
    <property type="entry name" value="YVTN repeat-like/Quinoprotein amine dehydrogenase"/>
    <property type="match status" value="1"/>
</dbReference>
<organism evidence="7 8">
    <name type="scientific">Streptomyces milbemycinicus</name>
    <dbReference type="NCBI Taxonomy" id="476552"/>
    <lineage>
        <taxon>Bacteria</taxon>
        <taxon>Bacillati</taxon>
        <taxon>Actinomycetota</taxon>
        <taxon>Actinomycetes</taxon>
        <taxon>Kitasatosporales</taxon>
        <taxon>Streptomycetaceae</taxon>
        <taxon>Streptomyces</taxon>
    </lineage>
</organism>